<accession>A0A1W2BMU6</accession>
<dbReference type="Proteomes" id="UP000192708">
    <property type="component" value="Unassembled WGS sequence"/>
</dbReference>
<evidence type="ECO:0000256" key="1">
    <source>
        <dbReference type="ARBA" id="ARBA00007592"/>
    </source>
</evidence>
<gene>
    <name evidence="5" type="ORF">SAMN06296008_11430</name>
</gene>
<evidence type="ECO:0000313" key="5">
    <source>
        <dbReference type="EMBL" id="SMC74143.1"/>
    </source>
</evidence>
<dbReference type="CDD" id="cd00408">
    <property type="entry name" value="DHDPS-like"/>
    <property type="match status" value="1"/>
</dbReference>
<feature type="active site" description="Proton donor/acceptor" evidence="4">
    <location>
        <position position="136"/>
    </location>
</feature>
<dbReference type="SUPFAM" id="SSF51569">
    <property type="entry name" value="Aldolase"/>
    <property type="match status" value="1"/>
</dbReference>
<protein>
    <submittedName>
        <fullName evidence="5">4-hydroxy-tetrahydrodipicolinate synthase</fullName>
    </submittedName>
</protein>
<sequence length="304" mass="33736">MSIVLKGVMQSPVTPLHDDFSPDYETFEKLIDFHVRTGATAISWPHHKAESHNFTMPQRKALAEVAIKAVNKRVPVSIHVSALAVEDSFDLAKHAQAAGADAIIAITPYFWKYSPESIYNYFVALGTSIDLPMIAYNSPSYLDGIEFTSELTTRLLERLPNLIAMKEASFDSEKFFEILKAAKKVRPDFSMIAGVEYLLPSISLGGAGSYSSAGAICPYLCVQLYEACINNQWDKARELQYKLAQLWSLFRDQYPSSLKGGMVIMGRPVGPTSAPLPTASPERIKFIEKNLIELGIVDTEPHGW</sequence>
<evidence type="ECO:0000256" key="4">
    <source>
        <dbReference type="PIRSR" id="PIRSR001365-1"/>
    </source>
</evidence>
<feature type="active site" description="Schiff-base intermediate with substrate" evidence="4">
    <location>
        <position position="166"/>
    </location>
</feature>
<comment type="similarity">
    <text evidence="1 3">Belongs to the DapA family.</text>
</comment>
<dbReference type="EMBL" id="FWXJ01000014">
    <property type="protein sequence ID" value="SMC74143.1"/>
    <property type="molecule type" value="Genomic_DNA"/>
</dbReference>
<keyword evidence="2 3" id="KW-0456">Lyase</keyword>
<evidence type="ECO:0000313" key="6">
    <source>
        <dbReference type="Proteomes" id="UP000192708"/>
    </source>
</evidence>
<keyword evidence="6" id="KW-1185">Reference proteome</keyword>
<dbReference type="PANTHER" id="PTHR12128:SF66">
    <property type="entry name" value="4-HYDROXY-2-OXOGLUTARATE ALDOLASE, MITOCHONDRIAL"/>
    <property type="match status" value="1"/>
</dbReference>
<dbReference type="SMART" id="SM01130">
    <property type="entry name" value="DHDPS"/>
    <property type="match status" value="1"/>
</dbReference>
<dbReference type="PANTHER" id="PTHR12128">
    <property type="entry name" value="DIHYDRODIPICOLINATE SYNTHASE"/>
    <property type="match status" value="1"/>
</dbReference>
<reference evidence="5 6" key="1">
    <citation type="submission" date="2017-04" db="EMBL/GenBank/DDBJ databases">
        <authorList>
            <person name="Afonso C.L."/>
            <person name="Miller P.J."/>
            <person name="Scott M.A."/>
            <person name="Spackman E."/>
            <person name="Goraichik I."/>
            <person name="Dimitrov K.M."/>
            <person name="Suarez D.L."/>
            <person name="Swayne D.E."/>
        </authorList>
    </citation>
    <scope>NUCLEOTIDE SEQUENCE [LARGE SCALE GENOMIC DNA]</scope>
    <source>
        <strain evidence="5 6">VK13</strain>
    </source>
</reference>
<organism evidence="5 6">
    <name type="scientific">Polynucleobacter kasalickyi</name>
    <dbReference type="NCBI Taxonomy" id="1938817"/>
    <lineage>
        <taxon>Bacteria</taxon>
        <taxon>Pseudomonadati</taxon>
        <taxon>Pseudomonadota</taxon>
        <taxon>Betaproteobacteria</taxon>
        <taxon>Burkholderiales</taxon>
        <taxon>Burkholderiaceae</taxon>
        <taxon>Polynucleobacter</taxon>
    </lineage>
</organism>
<dbReference type="GO" id="GO:0008840">
    <property type="term" value="F:4-hydroxy-tetrahydrodipicolinate synthase activity"/>
    <property type="evidence" value="ECO:0007669"/>
    <property type="project" value="TreeGrafter"/>
</dbReference>
<dbReference type="OrthoDB" id="9782828at2"/>
<evidence type="ECO:0000256" key="2">
    <source>
        <dbReference type="ARBA" id="ARBA00023239"/>
    </source>
</evidence>
<dbReference type="PIRSF" id="PIRSF001365">
    <property type="entry name" value="DHDPS"/>
    <property type="match status" value="1"/>
</dbReference>
<dbReference type="InterPro" id="IPR002220">
    <property type="entry name" value="DapA-like"/>
</dbReference>
<proteinExistence type="inferred from homology"/>
<dbReference type="RefSeq" id="WP_084285185.1">
    <property type="nucleotide sequence ID" value="NZ_FWXJ01000014.1"/>
</dbReference>
<name>A0A1W2BMU6_9BURK</name>
<dbReference type="AlphaFoldDB" id="A0A1W2BMU6"/>
<dbReference type="STRING" id="1938817.SAMN06296008_11430"/>
<dbReference type="InterPro" id="IPR013785">
    <property type="entry name" value="Aldolase_TIM"/>
</dbReference>
<dbReference type="Pfam" id="PF00701">
    <property type="entry name" value="DHDPS"/>
    <property type="match status" value="1"/>
</dbReference>
<evidence type="ECO:0000256" key="3">
    <source>
        <dbReference type="PIRNR" id="PIRNR001365"/>
    </source>
</evidence>
<dbReference type="Gene3D" id="3.20.20.70">
    <property type="entry name" value="Aldolase class I"/>
    <property type="match status" value="1"/>
</dbReference>